<name>A0A1G6TF69_9BURK</name>
<keyword evidence="2" id="KW-1185">Reference proteome</keyword>
<evidence type="ECO:0000313" key="2">
    <source>
        <dbReference type="Proteomes" id="UP000198908"/>
    </source>
</evidence>
<dbReference type="Proteomes" id="UP000198908">
    <property type="component" value="Unassembled WGS sequence"/>
</dbReference>
<dbReference type="EMBL" id="FMYQ01000017">
    <property type="protein sequence ID" value="SDD27792.1"/>
    <property type="molecule type" value="Genomic_DNA"/>
</dbReference>
<sequence length="41" mass="4524">MNGFRGPLESSDGLYPLLHFAAVPFDFSPMGEIPCVPTFCY</sequence>
<gene>
    <name evidence="1" type="ORF">SAMN05421548_11722</name>
</gene>
<evidence type="ECO:0000313" key="1">
    <source>
        <dbReference type="EMBL" id="SDD27792.1"/>
    </source>
</evidence>
<accession>A0A1G6TF69</accession>
<organism evidence="1 2">
    <name type="scientific">Paraburkholderia lycopersici</name>
    <dbReference type="NCBI Taxonomy" id="416944"/>
    <lineage>
        <taxon>Bacteria</taxon>
        <taxon>Pseudomonadati</taxon>
        <taxon>Pseudomonadota</taxon>
        <taxon>Betaproteobacteria</taxon>
        <taxon>Burkholderiales</taxon>
        <taxon>Burkholderiaceae</taxon>
        <taxon>Paraburkholderia</taxon>
    </lineage>
</organism>
<proteinExistence type="predicted"/>
<dbReference type="AlphaFoldDB" id="A0A1G6TF69"/>
<reference evidence="2" key="1">
    <citation type="submission" date="2016-09" db="EMBL/GenBank/DDBJ databases">
        <authorList>
            <person name="Varghese N."/>
            <person name="Submissions S."/>
        </authorList>
    </citation>
    <scope>NUCLEOTIDE SEQUENCE [LARGE SCALE GENOMIC DNA]</scope>
    <source>
        <strain evidence="2">TNe-862</strain>
    </source>
</reference>
<protein>
    <submittedName>
        <fullName evidence="1">Uncharacterized protein</fullName>
    </submittedName>
</protein>